<feature type="signal peptide" evidence="1">
    <location>
        <begin position="1"/>
        <end position="28"/>
    </location>
</feature>
<name>A0A2U3K3H8_9BACT</name>
<dbReference type="InterPro" id="IPR036705">
    <property type="entry name" value="Ribosyl_crysJ1_sf"/>
</dbReference>
<dbReference type="InterPro" id="IPR005502">
    <property type="entry name" value="Ribosyl_crysJ1"/>
</dbReference>
<proteinExistence type="predicted"/>
<dbReference type="Gene3D" id="1.10.4080.10">
    <property type="entry name" value="ADP-ribosylation/Crystallin J1"/>
    <property type="match status" value="1"/>
</dbReference>
<dbReference type="AlphaFoldDB" id="A0A2U3K3H8"/>
<dbReference type="Proteomes" id="UP000238701">
    <property type="component" value="Unassembled WGS sequence"/>
</dbReference>
<dbReference type="Pfam" id="PF03747">
    <property type="entry name" value="ADP_ribosyl_GH"/>
    <property type="match status" value="1"/>
</dbReference>
<evidence type="ECO:0008006" key="4">
    <source>
        <dbReference type="Google" id="ProtNLM"/>
    </source>
</evidence>
<keyword evidence="1" id="KW-0732">Signal</keyword>
<evidence type="ECO:0000256" key="1">
    <source>
        <dbReference type="SAM" id="SignalP"/>
    </source>
</evidence>
<feature type="chain" id="PRO_5015608198" description="ADP-ribosylation/Crystallin J1" evidence="1">
    <location>
        <begin position="29"/>
        <end position="539"/>
    </location>
</feature>
<reference evidence="3" key="1">
    <citation type="submission" date="2018-02" db="EMBL/GenBank/DDBJ databases">
        <authorList>
            <person name="Hausmann B."/>
        </authorList>
    </citation>
    <scope>NUCLEOTIDE SEQUENCE [LARGE SCALE GENOMIC DNA]</scope>
    <source>
        <strain evidence="3">Peat soil MAG SbA1</strain>
    </source>
</reference>
<protein>
    <recommendedName>
        <fullName evidence="4">ADP-ribosylation/Crystallin J1</fullName>
    </recommendedName>
</protein>
<dbReference type="EMBL" id="OMOD01000025">
    <property type="protein sequence ID" value="SPF34203.1"/>
    <property type="molecule type" value="Genomic_DNA"/>
</dbReference>
<evidence type="ECO:0000313" key="2">
    <source>
        <dbReference type="EMBL" id="SPF34203.1"/>
    </source>
</evidence>
<organism evidence="2 3">
    <name type="scientific">Candidatus Sulfotelmatobacter kueseliae</name>
    <dbReference type="NCBI Taxonomy" id="2042962"/>
    <lineage>
        <taxon>Bacteria</taxon>
        <taxon>Pseudomonadati</taxon>
        <taxon>Acidobacteriota</taxon>
        <taxon>Terriglobia</taxon>
        <taxon>Terriglobales</taxon>
        <taxon>Candidatus Korobacteraceae</taxon>
        <taxon>Candidatus Sulfotelmatobacter</taxon>
    </lineage>
</organism>
<dbReference type="SUPFAM" id="SSF101478">
    <property type="entry name" value="ADP-ribosylglycohydrolase"/>
    <property type="match status" value="1"/>
</dbReference>
<gene>
    <name evidence="2" type="ORF">SBA1_1200011</name>
</gene>
<accession>A0A2U3K3H8</accession>
<sequence length="539" mass="59415">MKKSGFTLLIFITLATLLSAFLQSQELAQSKTPAADRTLVLSHAEYLDRVQAIWTAQMIAQYTGSRFEHQPASVLPETPLSHLPSYAPVDDDYYYEMVAVRAFEKYGIGLTVQQLGQQWLENNAGSWGSSEQALLLLKRGIKPPDTGHPRYNKLWWTIGPQFSSDVYGALSPGMPNVAAETARLLGHINGYAEGTDGAVFVSGMISIAFVERDPHIIVRKAATLIHPDSPYRKCLDMVIQMADGGSSPAQIFRAIDERWGIEYPATNNAVVNGGFVATSVWFGGGDFQKTIQLAVHAADFADADCNAANAESVVAAMSGMRALPPEQVAELHDRIKGAEMGPLKLTPPVDESISELARRTAKLGMANLMSHGANDDGSALRIPVEEPETQPAELFKLADLMRYWNPDWTLERAGFGGAGGGMPGIRGITYLDGEILATYPRDEVRGTVLRRTVRLGNQPILKFKVGVDQGRAWQLQVYVNDDRLLDKLIEGVSHARSWQEINVDLAKYQGREVVLRLYQRVLIPHHEAGNAYWRDLVMQ</sequence>
<evidence type="ECO:0000313" key="3">
    <source>
        <dbReference type="Proteomes" id="UP000238701"/>
    </source>
</evidence>
<dbReference type="OrthoDB" id="9761704at2"/>